<evidence type="ECO:0000256" key="7">
    <source>
        <dbReference type="SAM" id="Phobius"/>
    </source>
</evidence>
<reference evidence="8" key="1">
    <citation type="journal article" date="2023" name="G3 (Bethesda)">
        <title>Whole genome assembly and annotation of the endangered Caribbean coral Acropora cervicornis.</title>
        <authorList>
            <person name="Selwyn J.D."/>
            <person name="Vollmer S.V."/>
        </authorList>
    </citation>
    <scope>NUCLEOTIDE SEQUENCE</scope>
    <source>
        <strain evidence="8">K2</strain>
    </source>
</reference>
<dbReference type="GO" id="GO:0031985">
    <property type="term" value="C:Golgi cisterna"/>
    <property type="evidence" value="ECO:0007669"/>
    <property type="project" value="TreeGrafter"/>
</dbReference>
<dbReference type="GO" id="GO:0000301">
    <property type="term" value="P:retrograde transport, vesicle recycling within Golgi"/>
    <property type="evidence" value="ECO:0007669"/>
    <property type="project" value="TreeGrafter"/>
</dbReference>
<keyword evidence="9" id="KW-1185">Reference proteome</keyword>
<sequence>MILISKTFKYCFSQSLLLHAIRKISKVSWPRKACILRKESLEFLLEKKKEKEKNSALIDFSNYTFAAQSNFLSFTSLLLKKQYRDVQASTSKIVPGPSSTYDGFDDMDENTLSRVKSISSIMPSQLNDSRKVKKAVNEIDKFSIRLGHFLRRYPVARLFVIVYMVLLHLWVLVVLLTYQPEIHSTGSTRLPHRP</sequence>
<keyword evidence="4" id="KW-0333">Golgi apparatus</keyword>
<evidence type="ECO:0000256" key="4">
    <source>
        <dbReference type="ARBA" id="ARBA00023034"/>
    </source>
</evidence>
<evidence type="ECO:0000256" key="6">
    <source>
        <dbReference type="ARBA" id="ARBA00023136"/>
    </source>
</evidence>
<dbReference type="PANTHER" id="PTHR13815">
    <property type="entry name" value="GOLGIN-84"/>
    <property type="match status" value="1"/>
</dbReference>
<evidence type="ECO:0000256" key="5">
    <source>
        <dbReference type="ARBA" id="ARBA00023054"/>
    </source>
</evidence>
<evidence type="ECO:0000256" key="2">
    <source>
        <dbReference type="ARBA" id="ARBA00022692"/>
    </source>
</evidence>
<keyword evidence="5" id="KW-0175">Coiled coil</keyword>
<dbReference type="EMBL" id="JARQWQ010000011">
    <property type="protein sequence ID" value="KAK2568701.1"/>
    <property type="molecule type" value="Genomic_DNA"/>
</dbReference>
<dbReference type="InterPro" id="IPR019177">
    <property type="entry name" value="Golgin_subfamily_A_member_5"/>
</dbReference>
<protein>
    <submittedName>
        <fullName evidence="8">Golgin subfamily A member 5</fullName>
    </submittedName>
</protein>
<dbReference type="AlphaFoldDB" id="A0AAD9QX59"/>
<gene>
    <name evidence="8" type="ORF">P5673_006694</name>
</gene>
<evidence type="ECO:0000256" key="1">
    <source>
        <dbReference type="ARBA" id="ARBA00004409"/>
    </source>
</evidence>
<keyword evidence="3 7" id="KW-1133">Transmembrane helix</keyword>
<comment type="caution">
    <text evidence="8">The sequence shown here is derived from an EMBL/GenBank/DDBJ whole genome shotgun (WGS) entry which is preliminary data.</text>
</comment>
<reference evidence="8" key="2">
    <citation type="journal article" date="2023" name="Science">
        <title>Genomic signatures of disease resistance in endangered staghorn corals.</title>
        <authorList>
            <person name="Vollmer S.V."/>
            <person name="Selwyn J.D."/>
            <person name="Despard B.A."/>
            <person name="Roesel C.L."/>
        </authorList>
    </citation>
    <scope>NUCLEOTIDE SEQUENCE</scope>
    <source>
        <strain evidence="8">K2</strain>
    </source>
</reference>
<accession>A0AAD9QX59</accession>
<evidence type="ECO:0000313" key="9">
    <source>
        <dbReference type="Proteomes" id="UP001249851"/>
    </source>
</evidence>
<keyword evidence="2 7" id="KW-0812">Transmembrane</keyword>
<name>A0AAD9QX59_ACRCE</name>
<evidence type="ECO:0000256" key="3">
    <source>
        <dbReference type="ARBA" id="ARBA00022989"/>
    </source>
</evidence>
<comment type="subcellular location">
    <subcellularLocation>
        <location evidence="1">Golgi apparatus membrane</location>
        <topology evidence="1">Single-pass type IV membrane protein</topology>
    </subcellularLocation>
</comment>
<keyword evidence="6 7" id="KW-0472">Membrane</keyword>
<organism evidence="8 9">
    <name type="scientific">Acropora cervicornis</name>
    <name type="common">Staghorn coral</name>
    <dbReference type="NCBI Taxonomy" id="6130"/>
    <lineage>
        <taxon>Eukaryota</taxon>
        <taxon>Metazoa</taxon>
        <taxon>Cnidaria</taxon>
        <taxon>Anthozoa</taxon>
        <taxon>Hexacorallia</taxon>
        <taxon>Scleractinia</taxon>
        <taxon>Astrocoeniina</taxon>
        <taxon>Acroporidae</taxon>
        <taxon>Acropora</taxon>
    </lineage>
</organism>
<dbReference type="GO" id="GO:0007030">
    <property type="term" value="P:Golgi organization"/>
    <property type="evidence" value="ECO:0007669"/>
    <property type="project" value="InterPro"/>
</dbReference>
<dbReference type="GO" id="GO:0000139">
    <property type="term" value="C:Golgi membrane"/>
    <property type="evidence" value="ECO:0007669"/>
    <property type="project" value="UniProtKB-SubCell"/>
</dbReference>
<dbReference type="Proteomes" id="UP001249851">
    <property type="component" value="Unassembled WGS sequence"/>
</dbReference>
<dbReference type="PANTHER" id="PTHR13815:SF7">
    <property type="entry name" value="GOLGIN SUBFAMILY A MEMBER 5"/>
    <property type="match status" value="1"/>
</dbReference>
<feature type="transmembrane region" description="Helical" evidence="7">
    <location>
        <begin position="155"/>
        <end position="178"/>
    </location>
</feature>
<dbReference type="Pfam" id="PF09787">
    <property type="entry name" value="Golgin_A5"/>
    <property type="match status" value="1"/>
</dbReference>
<proteinExistence type="predicted"/>
<evidence type="ECO:0000313" key="8">
    <source>
        <dbReference type="EMBL" id="KAK2568701.1"/>
    </source>
</evidence>